<name>A0A8H3VRM5_VENIN</name>
<dbReference type="Proteomes" id="UP000433883">
    <property type="component" value="Unassembled WGS sequence"/>
</dbReference>
<feature type="compositionally biased region" description="Polar residues" evidence="1">
    <location>
        <begin position="1"/>
        <end position="18"/>
    </location>
</feature>
<feature type="region of interest" description="Disordered" evidence="1">
    <location>
        <begin position="166"/>
        <end position="208"/>
    </location>
</feature>
<feature type="compositionally biased region" description="Polar residues" evidence="1">
    <location>
        <begin position="25"/>
        <end position="40"/>
    </location>
</feature>
<dbReference type="EMBL" id="WNWR01000013">
    <property type="protein sequence ID" value="KAE9994124.1"/>
    <property type="molecule type" value="Genomic_DNA"/>
</dbReference>
<reference evidence="3 4" key="1">
    <citation type="submission" date="2019-07" db="EMBL/GenBank/DDBJ databases">
        <title>Venturia inaequalis Genome Resource.</title>
        <authorList>
            <person name="Lichtner F.J."/>
        </authorList>
    </citation>
    <scope>NUCLEOTIDE SEQUENCE [LARGE SCALE GENOMIC DNA]</scope>
    <source>
        <strain evidence="2">Bline_iso_100314</strain>
        <strain evidence="3 4">DMI_063113</strain>
    </source>
</reference>
<comment type="caution">
    <text evidence="3">The sequence shown here is derived from an EMBL/GenBank/DDBJ whole genome shotgun (WGS) entry which is preliminary data.</text>
</comment>
<dbReference type="AlphaFoldDB" id="A0A8H3VRM5"/>
<evidence type="ECO:0000313" key="3">
    <source>
        <dbReference type="EMBL" id="KAE9994124.1"/>
    </source>
</evidence>
<evidence type="ECO:0000256" key="1">
    <source>
        <dbReference type="SAM" id="MobiDB-lite"/>
    </source>
</evidence>
<sequence>MSSNGFNFDLSQTSQNSDSADEATNGFNLNMSQTSQPSSSADGAANAFVYAPLDTQYFSQQDHQNAFNIDYGGDFIPQAFPDVPCYTSAALDPEVPCYTSAALDQEYSLPLRTTEVSFPSLQHSPYLHIGSPAAYSNSPSPILLSTTATETALSHDQARQDVYPAATGPYRSMKSPSHGSEYSPQSMHSMPHLYAGPPSSSPEPSFEPRRLHHLHTTIPTTPAATPIHRGKEPVSSMPRQRQGDLAARKQPVPILPNPDGPFPAIGQKRSASDAEMTPDTRPAKLRRGSSLSPANVELKEEEILLHQFREEGCSWKETANRLNKETGHQLKVPALQMRLKRLYERLREWSEVDVQALRLAVEYHQNKMFEIVCSKMAEFGATEKWDAKQCKKKWLELSHYPQYSNSLPMTPVYAQSPIEGPGNGFYFPSPGGPSSQP</sequence>
<dbReference type="EMBL" id="WNWQ01000435">
    <property type="protein sequence ID" value="KAE9968010.1"/>
    <property type="molecule type" value="Genomic_DNA"/>
</dbReference>
<evidence type="ECO:0008006" key="5">
    <source>
        <dbReference type="Google" id="ProtNLM"/>
    </source>
</evidence>
<feature type="region of interest" description="Disordered" evidence="1">
    <location>
        <begin position="220"/>
        <end position="287"/>
    </location>
</feature>
<dbReference type="Proteomes" id="UP000490939">
    <property type="component" value="Unassembled WGS sequence"/>
</dbReference>
<feature type="region of interest" description="Disordered" evidence="1">
    <location>
        <begin position="1"/>
        <end position="40"/>
    </location>
</feature>
<evidence type="ECO:0000313" key="4">
    <source>
        <dbReference type="Proteomes" id="UP000490939"/>
    </source>
</evidence>
<accession>A0A8H3VRM5</accession>
<proteinExistence type="predicted"/>
<feature type="compositionally biased region" description="Polar residues" evidence="1">
    <location>
        <begin position="174"/>
        <end position="188"/>
    </location>
</feature>
<keyword evidence="4" id="KW-1185">Reference proteome</keyword>
<organism evidence="3 4">
    <name type="scientific">Venturia inaequalis</name>
    <name type="common">Apple scab fungus</name>
    <dbReference type="NCBI Taxonomy" id="5025"/>
    <lineage>
        <taxon>Eukaryota</taxon>
        <taxon>Fungi</taxon>
        <taxon>Dikarya</taxon>
        <taxon>Ascomycota</taxon>
        <taxon>Pezizomycotina</taxon>
        <taxon>Dothideomycetes</taxon>
        <taxon>Pleosporomycetidae</taxon>
        <taxon>Venturiales</taxon>
        <taxon>Venturiaceae</taxon>
        <taxon>Venturia</taxon>
    </lineage>
</organism>
<evidence type="ECO:0000313" key="2">
    <source>
        <dbReference type="EMBL" id="KAE9968010.1"/>
    </source>
</evidence>
<dbReference type="OrthoDB" id="5421421at2759"/>
<protein>
    <recommendedName>
        <fullName evidence="5">Myb-like domain-containing protein</fullName>
    </recommendedName>
</protein>
<gene>
    <name evidence="2" type="ORF">BLS_006072</name>
    <name evidence="3" type="ORF">EG327_001196</name>
</gene>